<dbReference type="GO" id="GO:0003746">
    <property type="term" value="F:translation elongation factor activity"/>
    <property type="evidence" value="ECO:0007669"/>
    <property type="project" value="UniProtKB-UniRule"/>
</dbReference>
<dbReference type="NCBIfam" id="TIGR00231">
    <property type="entry name" value="small_GTP"/>
    <property type="match status" value="1"/>
</dbReference>
<dbReference type="Pfam" id="PF00009">
    <property type="entry name" value="GTP_EFTU"/>
    <property type="match status" value="1"/>
</dbReference>
<accession>A0A1Z1M7E4</accession>
<dbReference type="PROSITE" id="PS51722">
    <property type="entry name" value="G_TR_2"/>
    <property type="match status" value="1"/>
</dbReference>
<keyword evidence="3 7" id="KW-0547">Nucleotide-binding</keyword>
<evidence type="ECO:0000256" key="2">
    <source>
        <dbReference type="ARBA" id="ARBA00021392"/>
    </source>
</evidence>
<dbReference type="CDD" id="cd03697">
    <property type="entry name" value="EFTU_II"/>
    <property type="match status" value="1"/>
</dbReference>
<feature type="binding site" evidence="7">
    <location>
        <begin position="19"/>
        <end position="26"/>
    </location>
    <ligand>
        <name>GTP</name>
        <dbReference type="ChEBI" id="CHEBI:37565"/>
    </ligand>
</feature>
<evidence type="ECO:0000256" key="8">
    <source>
        <dbReference type="RuleBase" id="RU000325"/>
    </source>
</evidence>
<dbReference type="Pfam" id="PF03144">
    <property type="entry name" value="GTP_EFTU_D2"/>
    <property type="match status" value="1"/>
</dbReference>
<dbReference type="NCBIfam" id="TIGR00485">
    <property type="entry name" value="EF-Tu"/>
    <property type="match status" value="1"/>
</dbReference>
<comment type="function">
    <text evidence="7">GTP hydrolase that promotes the GTP-dependent binding of aminoacyl-tRNA to the A-site of ribosomes during protein biosynthesis.</text>
</comment>
<feature type="binding site" evidence="7">
    <location>
        <position position="26"/>
    </location>
    <ligand>
        <name>Mg(2+)</name>
        <dbReference type="ChEBI" id="CHEBI:18420"/>
    </ligand>
</feature>
<organism evidence="10">
    <name type="scientific">Symphyocladiella dendroidea</name>
    <dbReference type="NCBI Taxonomy" id="2506487"/>
    <lineage>
        <taxon>Eukaryota</taxon>
        <taxon>Rhodophyta</taxon>
        <taxon>Florideophyceae</taxon>
        <taxon>Rhodymeniophycidae</taxon>
        <taxon>Ceramiales</taxon>
        <taxon>Rhodomelaceae</taxon>
        <taxon>Pterosiphonieae</taxon>
        <taxon>Symphyocladiella</taxon>
    </lineage>
</organism>
<evidence type="ECO:0000259" key="9">
    <source>
        <dbReference type="PROSITE" id="PS51722"/>
    </source>
</evidence>
<dbReference type="Pfam" id="PF03143">
    <property type="entry name" value="GTP_EFTU_D3"/>
    <property type="match status" value="1"/>
</dbReference>
<dbReference type="InterPro" id="IPR009000">
    <property type="entry name" value="Transl_B-barrel_sf"/>
</dbReference>
<keyword evidence="7" id="KW-0378">Hydrolase</keyword>
<dbReference type="InterPro" id="IPR009001">
    <property type="entry name" value="Transl_elong_EF1A/Init_IF2_C"/>
</dbReference>
<keyword evidence="4 7" id="KW-0251">Elongation factor</keyword>
<dbReference type="Gene3D" id="3.40.50.300">
    <property type="entry name" value="P-loop containing nucleotide triphosphate hydrolases"/>
    <property type="match status" value="1"/>
</dbReference>
<dbReference type="SUPFAM" id="SSF50465">
    <property type="entry name" value="EF-Tu/eEF-1alpha/eIF2-gamma C-terminal domain"/>
    <property type="match status" value="1"/>
</dbReference>
<keyword evidence="7" id="KW-0460">Magnesium</keyword>
<dbReference type="InterPro" id="IPR027417">
    <property type="entry name" value="P-loop_NTPase"/>
</dbReference>
<dbReference type="CDD" id="cd01884">
    <property type="entry name" value="EF_Tu"/>
    <property type="match status" value="1"/>
</dbReference>
<evidence type="ECO:0000256" key="5">
    <source>
        <dbReference type="ARBA" id="ARBA00022917"/>
    </source>
</evidence>
<reference evidence="10" key="1">
    <citation type="journal article" date="2017" name="J. Phycol.">
        <title>Analysis of chloroplast genomes and a supermatrix inform reclassification of the Rhodomelaceae (Rhodophyta).</title>
        <authorList>
            <person name="Diaz-Tapia P."/>
            <person name="Maggs C.A."/>
            <person name="West J.A."/>
            <person name="Verbruggen H."/>
        </authorList>
    </citation>
    <scope>NUCLEOTIDE SEQUENCE</scope>
    <source>
        <strain evidence="10">JW3780</strain>
    </source>
</reference>
<keyword evidence="10" id="KW-0150">Chloroplast</keyword>
<name>A0A1Z1M7E4_9FLOR</name>
<dbReference type="PRINTS" id="PR00315">
    <property type="entry name" value="ELONGATNFCT"/>
</dbReference>
<dbReference type="InterPro" id="IPR005225">
    <property type="entry name" value="Small_GTP-bd"/>
</dbReference>
<dbReference type="InterPro" id="IPR041709">
    <property type="entry name" value="EF-Tu_GTP-bd"/>
</dbReference>
<dbReference type="EC" id="3.6.5.3" evidence="7"/>
<keyword evidence="6 7" id="KW-0342">GTP-binding</keyword>
<evidence type="ECO:0000256" key="3">
    <source>
        <dbReference type="ARBA" id="ARBA00022741"/>
    </source>
</evidence>
<dbReference type="InterPro" id="IPR004541">
    <property type="entry name" value="Transl_elong_EFTu/EF1A_bac/org"/>
</dbReference>
<proteinExistence type="inferred from homology"/>
<feature type="domain" description="Tr-type G" evidence="9">
    <location>
        <begin position="10"/>
        <end position="214"/>
    </location>
</feature>
<dbReference type="SUPFAM" id="SSF52540">
    <property type="entry name" value="P-loop containing nucleoside triphosphate hydrolases"/>
    <property type="match status" value="1"/>
</dbReference>
<protein>
    <recommendedName>
        <fullName evidence="2 7">Elongation factor Tu, chloroplastic</fullName>
        <shortName evidence="7">EF-Tu</shortName>
        <ecNumber evidence="7">3.6.5.3</ecNumber>
    </recommendedName>
</protein>
<keyword evidence="7" id="KW-0479">Metal-binding</keyword>
<dbReference type="GeneID" id="33355051"/>
<keyword evidence="5 7" id="KW-0648">Protein biosynthesis</keyword>
<dbReference type="InterPro" id="IPR004160">
    <property type="entry name" value="Transl_elong_EFTu/EF1A_C"/>
</dbReference>
<dbReference type="PROSITE" id="PS00301">
    <property type="entry name" value="G_TR_1"/>
    <property type="match status" value="1"/>
</dbReference>
<dbReference type="GO" id="GO:0003924">
    <property type="term" value="F:GTPase activity"/>
    <property type="evidence" value="ECO:0007669"/>
    <property type="project" value="UniProtKB-UniRule"/>
</dbReference>
<comment type="similarity">
    <text evidence="1 7 8">Belongs to the TRAFAC class translation factor GTPase superfamily. Classic translation factor GTPase family. EF-Tu/EF-1A subfamily.</text>
</comment>
<comment type="catalytic activity">
    <reaction evidence="7">
        <text>GTP + H2O = GDP + phosphate + H(+)</text>
        <dbReference type="Rhea" id="RHEA:19669"/>
        <dbReference type="ChEBI" id="CHEBI:15377"/>
        <dbReference type="ChEBI" id="CHEBI:15378"/>
        <dbReference type="ChEBI" id="CHEBI:37565"/>
        <dbReference type="ChEBI" id="CHEBI:43474"/>
        <dbReference type="ChEBI" id="CHEBI:58189"/>
        <dbReference type="EC" id="3.6.5.3"/>
    </reaction>
</comment>
<dbReference type="NCBIfam" id="NF009372">
    <property type="entry name" value="PRK12735.1"/>
    <property type="match status" value="1"/>
</dbReference>
<evidence type="ECO:0000256" key="4">
    <source>
        <dbReference type="ARBA" id="ARBA00022768"/>
    </source>
</evidence>
<comment type="subcellular location">
    <subcellularLocation>
        <location evidence="7">Plastid</location>
        <location evidence="7">Chloroplast</location>
    </subcellularLocation>
</comment>
<dbReference type="InterPro" id="IPR000795">
    <property type="entry name" value="T_Tr_GTP-bd_dom"/>
</dbReference>
<dbReference type="AlphaFoldDB" id="A0A1Z1M7E4"/>
<dbReference type="NCBIfam" id="NF009373">
    <property type="entry name" value="PRK12736.1"/>
    <property type="match status" value="1"/>
</dbReference>
<dbReference type="HAMAP" id="MF_00118_B">
    <property type="entry name" value="EF_Tu_B"/>
    <property type="match status" value="1"/>
</dbReference>
<keyword evidence="10" id="KW-0934">Plastid</keyword>
<dbReference type="NCBIfam" id="NF000766">
    <property type="entry name" value="PRK00049.1"/>
    <property type="match status" value="1"/>
</dbReference>
<gene>
    <name evidence="7 10" type="primary">tufA</name>
</gene>
<geneLocation type="chloroplast" evidence="10"/>
<evidence type="ECO:0000256" key="6">
    <source>
        <dbReference type="ARBA" id="ARBA00023134"/>
    </source>
</evidence>
<dbReference type="InterPro" id="IPR031157">
    <property type="entry name" value="G_TR_CS"/>
</dbReference>
<dbReference type="FunFam" id="2.40.30.10:FF:000001">
    <property type="entry name" value="Elongation factor Tu"/>
    <property type="match status" value="1"/>
</dbReference>
<dbReference type="PANTHER" id="PTHR43721:SF22">
    <property type="entry name" value="ELONGATION FACTOR TU, MITOCHONDRIAL"/>
    <property type="match status" value="1"/>
</dbReference>
<dbReference type="GO" id="GO:0000287">
    <property type="term" value="F:magnesium ion binding"/>
    <property type="evidence" value="ECO:0007669"/>
    <property type="project" value="UniProtKB-UniRule"/>
</dbReference>
<dbReference type="SUPFAM" id="SSF50447">
    <property type="entry name" value="Translation proteins"/>
    <property type="match status" value="1"/>
</dbReference>
<feature type="binding site" evidence="7">
    <location>
        <begin position="81"/>
        <end position="85"/>
    </location>
    <ligand>
        <name>GTP</name>
        <dbReference type="ChEBI" id="CHEBI:37565"/>
    </ligand>
</feature>
<dbReference type="RefSeq" id="YP_009393374.1">
    <property type="nucleotide sequence ID" value="NC_035267.1"/>
</dbReference>
<evidence type="ECO:0000313" key="10">
    <source>
        <dbReference type="EMBL" id="ARW61936.1"/>
    </source>
</evidence>
<dbReference type="InterPro" id="IPR050055">
    <property type="entry name" value="EF-Tu_GTPase"/>
</dbReference>
<sequence>MVREKFERKKPHVNIGTIGHVDHGKTTLTAAISATLAAANQGQAKKFDEIDAAPEEKARGITINTAHIEYETENRHYAHVDCPGHADYVKNMITGAAQMDGAILVVSAVDGAMPQTREHILLAKQVGVPNIVVFLNKQDQVEDDELRELVELEVIELLKKYDFPGDTIPFIAGSALLALEKVTENSDTQRGDNEWVDKIHSLMDAIDSYIPTPQRDTEKTFLMAVEDVFSITGRGTVATGRIERGIIKVGDTIEIVGLQETKTTTITGLEMFQKTLDEGMAGDNIGILLRGVQKLQIQRGMVLTQPGAITPHTEFEAEVYILTKEEGGRHTPFFSGYRPQFYVRTTDVTGTINKFTADDGSTAEMVMPGDRIKMSAELIHPIAIEQGMRFAIREGGRTVGAGVVSKILK</sequence>
<dbReference type="GO" id="GO:0009507">
    <property type="term" value="C:chloroplast"/>
    <property type="evidence" value="ECO:0007669"/>
    <property type="project" value="UniProtKB-SubCell"/>
</dbReference>
<comment type="function">
    <text evidence="8">This protein promotes the GTP-dependent binding of aminoacyl-tRNA to the A-site of ribosomes during protein biosynthesis.</text>
</comment>
<dbReference type="GO" id="GO:0005525">
    <property type="term" value="F:GTP binding"/>
    <property type="evidence" value="ECO:0007669"/>
    <property type="project" value="UniProtKB-UniRule"/>
</dbReference>
<dbReference type="GO" id="GO:0005829">
    <property type="term" value="C:cytosol"/>
    <property type="evidence" value="ECO:0007669"/>
    <property type="project" value="TreeGrafter"/>
</dbReference>
<dbReference type="Gene3D" id="2.40.30.10">
    <property type="entry name" value="Translation factors"/>
    <property type="match status" value="2"/>
</dbReference>
<dbReference type="InterPro" id="IPR033720">
    <property type="entry name" value="EFTU_2"/>
</dbReference>
<dbReference type="CDD" id="cd03707">
    <property type="entry name" value="EFTU_III"/>
    <property type="match status" value="1"/>
</dbReference>
<dbReference type="EMBL" id="MF101420">
    <property type="protein sequence ID" value="ARW61936.1"/>
    <property type="molecule type" value="Genomic_DNA"/>
</dbReference>
<dbReference type="FunFam" id="2.40.30.10:FF:000046">
    <property type="entry name" value="Elongation factor Tu"/>
    <property type="match status" value="1"/>
</dbReference>
<dbReference type="PANTHER" id="PTHR43721">
    <property type="entry name" value="ELONGATION FACTOR TU-RELATED"/>
    <property type="match status" value="1"/>
</dbReference>
<feature type="binding site" evidence="7">
    <location>
        <begin position="136"/>
        <end position="139"/>
    </location>
    <ligand>
        <name>GTP</name>
        <dbReference type="ChEBI" id="CHEBI:37565"/>
    </ligand>
</feature>
<dbReference type="InterPro" id="IPR004161">
    <property type="entry name" value="EFTu-like_2"/>
</dbReference>
<evidence type="ECO:0000256" key="7">
    <source>
        <dbReference type="HAMAP-Rule" id="MF_00118"/>
    </source>
</evidence>
<dbReference type="FunFam" id="3.40.50.300:FF:000003">
    <property type="entry name" value="Elongation factor Tu"/>
    <property type="match status" value="1"/>
</dbReference>
<evidence type="ECO:0000256" key="1">
    <source>
        <dbReference type="ARBA" id="ARBA00007249"/>
    </source>
</evidence>